<evidence type="ECO:0000313" key="1">
    <source>
        <dbReference type="EMBL" id="ORZ35191.1"/>
    </source>
</evidence>
<evidence type="ECO:0008006" key="3">
    <source>
        <dbReference type="Google" id="ProtNLM"/>
    </source>
</evidence>
<keyword evidence="2" id="KW-1185">Reference proteome</keyword>
<evidence type="ECO:0000313" key="2">
    <source>
        <dbReference type="Proteomes" id="UP000193411"/>
    </source>
</evidence>
<proteinExistence type="predicted"/>
<accession>A0A1Y2HN13</accession>
<protein>
    <recommendedName>
        <fullName evidence="3">Nucleotidyltransferase family protein</fullName>
    </recommendedName>
</protein>
<sequence length="199" mass="21704">MQPHSQPAIFADLVARVASLASPAARTLAGNLHHSSGGLPDLAPSGELSDVDVSVVHPDPHALLDLLQQAYANASNAEVVMDEYDPDQDYAIVAIRNMYPRPVHVYAATSALTAVAHRKVEVRLNATYPRLATMALALKRYAGMGTEEAWYRVLELGSVSEGQTPWYAALLDEERVMAAAEERNRWVIKYVDEGGLPKQ</sequence>
<dbReference type="Proteomes" id="UP000193411">
    <property type="component" value="Unassembled WGS sequence"/>
</dbReference>
<reference evidence="1 2" key="1">
    <citation type="submission" date="2016-07" db="EMBL/GenBank/DDBJ databases">
        <title>Pervasive Adenine N6-methylation of Active Genes in Fungi.</title>
        <authorList>
            <consortium name="DOE Joint Genome Institute"/>
            <person name="Mondo S.J."/>
            <person name="Dannebaum R.O."/>
            <person name="Kuo R.C."/>
            <person name="Labutti K."/>
            <person name="Haridas S."/>
            <person name="Kuo A."/>
            <person name="Salamov A."/>
            <person name="Ahrendt S.R."/>
            <person name="Lipzen A."/>
            <person name="Sullivan W."/>
            <person name="Andreopoulos W.B."/>
            <person name="Clum A."/>
            <person name="Lindquist E."/>
            <person name="Daum C."/>
            <person name="Ramamoorthy G.K."/>
            <person name="Gryganskyi A."/>
            <person name="Culley D."/>
            <person name="Magnuson J.K."/>
            <person name="James T.Y."/>
            <person name="O'Malley M.A."/>
            <person name="Stajich J.E."/>
            <person name="Spatafora J.W."/>
            <person name="Visel A."/>
            <person name="Grigoriev I.V."/>
        </authorList>
    </citation>
    <scope>NUCLEOTIDE SEQUENCE [LARGE SCALE GENOMIC DNA]</scope>
    <source>
        <strain evidence="1 2">PL171</strain>
    </source>
</reference>
<name>A0A1Y2HN13_9FUNG</name>
<organism evidence="1 2">
    <name type="scientific">Catenaria anguillulae PL171</name>
    <dbReference type="NCBI Taxonomy" id="765915"/>
    <lineage>
        <taxon>Eukaryota</taxon>
        <taxon>Fungi</taxon>
        <taxon>Fungi incertae sedis</taxon>
        <taxon>Blastocladiomycota</taxon>
        <taxon>Blastocladiomycetes</taxon>
        <taxon>Blastocladiales</taxon>
        <taxon>Catenariaceae</taxon>
        <taxon>Catenaria</taxon>
    </lineage>
</organism>
<dbReference type="EMBL" id="MCFL01000023">
    <property type="protein sequence ID" value="ORZ35191.1"/>
    <property type="molecule type" value="Genomic_DNA"/>
</dbReference>
<comment type="caution">
    <text evidence="1">The sequence shown here is derived from an EMBL/GenBank/DDBJ whole genome shotgun (WGS) entry which is preliminary data.</text>
</comment>
<gene>
    <name evidence="1" type="ORF">BCR44DRAFT_34359</name>
</gene>
<dbReference type="OrthoDB" id="5553232at2759"/>
<dbReference type="AlphaFoldDB" id="A0A1Y2HN13"/>